<gene>
    <name evidence="10" type="ORF">D3M95_04845</name>
</gene>
<name>A0A418Q7B9_9CORY</name>
<dbReference type="AlphaFoldDB" id="A0A418Q7B9"/>
<evidence type="ECO:0000256" key="2">
    <source>
        <dbReference type="ARBA" id="ARBA00022603"/>
    </source>
</evidence>
<comment type="caution">
    <text evidence="10">The sequence shown here is derived from an EMBL/GenBank/DDBJ whole genome shotgun (WGS) entry which is preliminary data.</text>
</comment>
<dbReference type="OrthoDB" id="4280289at2"/>
<feature type="domain" description="MmeI-like C-terminal" evidence="8">
    <location>
        <begin position="862"/>
        <end position="940"/>
    </location>
</feature>
<protein>
    <recommendedName>
        <fullName evidence="1">site-specific DNA-methyltransferase (adenine-specific)</fullName>
        <ecNumber evidence="1">2.1.1.72</ecNumber>
    </recommendedName>
</protein>
<reference evidence="10 11" key="1">
    <citation type="submission" date="2018-09" db="EMBL/GenBank/DDBJ databases">
        <title>Optimization and identification of Corynebacterium falsenii FN1-14 from fish paste.</title>
        <authorList>
            <person name="Daroonpunt R."/>
            <person name="Tanasupawat S."/>
        </authorList>
    </citation>
    <scope>NUCLEOTIDE SEQUENCE [LARGE SCALE GENOMIC DNA]</scope>
    <source>
        <strain evidence="10 11">FN1-14</strain>
    </source>
</reference>
<keyword evidence="11" id="KW-1185">Reference proteome</keyword>
<evidence type="ECO:0000313" key="10">
    <source>
        <dbReference type="EMBL" id="RIX35200.1"/>
    </source>
</evidence>
<dbReference type="GO" id="GO:0032259">
    <property type="term" value="P:methylation"/>
    <property type="evidence" value="ECO:0007669"/>
    <property type="project" value="UniProtKB-KW"/>
</dbReference>
<dbReference type="Pfam" id="PF20467">
    <property type="entry name" value="MmeI_C"/>
    <property type="match status" value="1"/>
</dbReference>
<dbReference type="InterPro" id="IPR046817">
    <property type="entry name" value="MmeI_N"/>
</dbReference>
<feature type="domain" description="MmeI-like N-terminal" evidence="5">
    <location>
        <begin position="27"/>
        <end position="192"/>
    </location>
</feature>
<dbReference type="InterPro" id="IPR046819">
    <property type="entry name" value="MmeI_hel"/>
</dbReference>
<evidence type="ECO:0000259" key="5">
    <source>
        <dbReference type="Pfam" id="PF20464"/>
    </source>
</evidence>
<dbReference type="Pfam" id="PF20466">
    <property type="entry name" value="MmeI_TRD"/>
    <property type="match status" value="1"/>
</dbReference>
<feature type="domain" description="MmeI-like helicase spacer" evidence="6">
    <location>
        <begin position="216"/>
        <end position="290"/>
    </location>
</feature>
<evidence type="ECO:0000256" key="4">
    <source>
        <dbReference type="ARBA" id="ARBA00047942"/>
    </source>
</evidence>
<proteinExistence type="predicted"/>
<evidence type="ECO:0000256" key="1">
    <source>
        <dbReference type="ARBA" id="ARBA00011900"/>
    </source>
</evidence>
<dbReference type="InterPro" id="IPR046816">
    <property type="entry name" value="MmeI_Mtase"/>
</dbReference>
<dbReference type="InterPro" id="IPR046818">
    <property type="entry name" value="MmeI_C"/>
</dbReference>
<dbReference type="InterPro" id="IPR046820">
    <property type="entry name" value="MmeI_TRD"/>
</dbReference>
<dbReference type="SUPFAM" id="SSF53335">
    <property type="entry name" value="S-adenosyl-L-methionine-dependent methyltransferases"/>
    <property type="match status" value="1"/>
</dbReference>
<sequence length="942" mass="106670">MTASSPAQLDRGTIRRNLDSFGTDWRAIINDWRATGAKHTEKSHAQSFWSDLLRCFGVIPERIRLFERDATRASTGNTGYIDLFWSGVVIGEAKSLGKDLDAAEQQAIDYLAGGSIGQHEWPRYLIITDFENLRVTKQGDDGWTVSFTIDEVTDYIDQLIFLAGQETVTKDEEEEASIHASKLMANLYTAMLGDADEAVGDDAPTDPEEEDWQVQKTSVFLTRVLFLLYGDDAGLWEEDLFYRFVLYDTTGETLGSRLNALFQVLNTPEDRRRRVPEEMAKFPYVNGSLFADQWPQDFFDEEMRNALLDACRFHWTRISPAVFGSMFQLVKSKEARRADGEHYTTETNILKVIEPLFLDELRDKARRLINNKSTKASDLRKFRDSLAEMIFLDPACGCGNFLVVAYRELRQIETDIIVALRAKEGQQTASMDVSLDQRLNIGQFHGFEINWWPAKIAETAMFLVDHQANRALAAAVGDAPDRLPITITAHIRHGDALDIGWEHEIPRTAGATYVFGNPPFLGHATRSAEQAAQMRKIWDTKDISRLDYVTCWHAKTLDLLTDRTGSFGFVTTNSITQGDQVPRLFGPIFNAGWRIRFAHRTFAWNSDAPGKAAVHCIIVGFDRENTPRPRLWDYPNVKGDAVSIEVHDQINGYLVDGPNVLVEKASHPISHEVTFANFGNMARDGGNLIVEPEQYDEVMADPVAAKYVRPFRGSRELMHSKDRWCLWLVDLNPSDINRSPILKTRLDAVAAFRRDSKASSTRKMAETPHLFGQRSQPDTDYLCIPSVVSENRRYLTVQRYSSDVVCSNLVFHAQDPDGLQFALASSSMFITWQKTIGGRLESRIRFANTLTWNTFPVPDLEEKPRNAIIEAGQGILEVRALHPDRSLADAYNPLAMDPALVKAHDKLDREVDRAFGSDRKLTTERQRLEILFARYAEMTVTN</sequence>
<dbReference type="PANTHER" id="PTHR33841:SF1">
    <property type="entry name" value="DNA METHYLTRANSFERASE A"/>
    <property type="match status" value="1"/>
</dbReference>
<dbReference type="Pfam" id="PF20473">
    <property type="entry name" value="MmeI_Mtase"/>
    <property type="match status" value="1"/>
</dbReference>
<dbReference type="InterPro" id="IPR029063">
    <property type="entry name" value="SAM-dependent_MTases_sf"/>
</dbReference>
<keyword evidence="2" id="KW-0489">Methyltransferase</keyword>
<evidence type="ECO:0000256" key="3">
    <source>
        <dbReference type="ARBA" id="ARBA00022679"/>
    </source>
</evidence>
<dbReference type="PANTHER" id="PTHR33841">
    <property type="entry name" value="DNA METHYLTRANSFERASE YEEA-RELATED"/>
    <property type="match status" value="1"/>
</dbReference>
<dbReference type="InterPro" id="IPR050953">
    <property type="entry name" value="N4_N6_ade-DNA_methylase"/>
</dbReference>
<dbReference type="Pfam" id="PF20465">
    <property type="entry name" value="MmeI_hel"/>
    <property type="match status" value="1"/>
</dbReference>
<evidence type="ECO:0000259" key="7">
    <source>
        <dbReference type="Pfam" id="PF20466"/>
    </source>
</evidence>
<dbReference type="EC" id="2.1.1.72" evidence="1"/>
<evidence type="ECO:0000259" key="6">
    <source>
        <dbReference type="Pfam" id="PF20465"/>
    </source>
</evidence>
<dbReference type="Pfam" id="PF20464">
    <property type="entry name" value="MmeI_N"/>
    <property type="match status" value="1"/>
</dbReference>
<evidence type="ECO:0000259" key="9">
    <source>
        <dbReference type="Pfam" id="PF20473"/>
    </source>
</evidence>
<evidence type="ECO:0000313" key="11">
    <source>
        <dbReference type="Proteomes" id="UP000285278"/>
    </source>
</evidence>
<dbReference type="GO" id="GO:0009007">
    <property type="term" value="F:site-specific DNA-methyltransferase (adenine-specific) activity"/>
    <property type="evidence" value="ECO:0007669"/>
    <property type="project" value="UniProtKB-EC"/>
</dbReference>
<organism evidence="10 11">
    <name type="scientific">Corynebacterium falsenii</name>
    <dbReference type="NCBI Taxonomy" id="108486"/>
    <lineage>
        <taxon>Bacteria</taxon>
        <taxon>Bacillati</taxon>
        <taxon>Actinomycetota</taxon>
        <taxon>Actinomycetes</taxon>
        <taxon>Mycobacteriales</taxon>
        <taxon>Corynebacteriaceae</taxon>
        <taxon>Corynebacterium</taxon>
    </lineage>
</organism>
<feature type="domain" description="MmeI-like DNA-methyltransferase" evidence="9">
    <location>
        <begin position="372"/>
        <end position="630"/>
    </location>
</feature>
<dbReference type="Proteomes" id="UP000285278">
    <property type="component" value="Unassembled WGS sequence"/>
</dbReference>
<evidence type="ECO:0000259" key="8">
    <source>
        <dbReference type="Pfam" id="PF20467"/>
    </source>
</evidence>
<dbReference type="EMBL" id="QXJK01000004">
    <property type="protein sequence ID" value="RIX35200.1"/>
    <property type="molecule type" value="Genomic_DNA"/>
</dbReference>
<accession>A0A418Q7B9</accession>
<dbReference type="RefSeq" id="WP_119664584.1">
    <property type="nucleotide sequence ID" value="NZ_QXJK01000004.1"/>
</dbReference>
<keyword evidence="3" id="KW-0808">Transferase</keyword>
<comment type="catalytic activity">
    <reaction evidence="4">
        <text>a 2'-deoxyadenosine in DNA + S-adenosyl-L-methionine = an N(6)-methyl-2'-deoxyadenosine in DNA + S-adenosyl-L-homocysteine + H(+)</text>
        <dbReference type="Rhea" id="RHEA:15197"/>
        <dbReference type="Rhea" id="RHEA-COMP:12418"/>
        <dbReference type="Rhea" id="RHEA-COMP:12419"/>
        <dbReference type="ChEBI" id="CHEBI:15378"/>
        <dbReference type="ChEBI" id="CHEBI:57856"/>
        <dbReference type="ChEBI" id="CHEBI:59789"/>
        <dbReference type="ChEBI" id="CHEBI:90615"/>
        <dbReference type="ChEBI" id="CHEBI:90616"/>
        <dbReference type="EC" id="2.1.1.72"/>
    </reaction>
</comment>
<feature type="domain" description="MmeI-like target recognition" evidence="7">
    <location>
        <begin position="656"/>
        <end position="860"/>
    </location>
</feature>
<dbReference type="Gene3D" id="3.40.50.150">
    <property type="entry name" value="Vaccinia Virus protein VP39"/>
    <property type="match status" value="1"/>
</dbReference>